<reference evidence="1 2" key="1">
    <citation type="journal article" date="2009" name="Nat. Genet.">
        <title>The genome of the cucumber, Cucumis sativus L.</title>
        <authorList>
            <person name="Huang S."/>
            <person name="Li R."/>
            <person name="Zhang Z."/>
            <person name="Li L."/>
            <person name="Gu X."/>
            <person name="Fan W."/>
            <person name="Lucas W.J."/>
            <person name="Wang X."/>
            <person name="Xie B."/>
            <person name="Ni P."/>
            <person name="Ren Y."/>
            <person name="Zhu H."/>
            <person name="Li J."/>
            <person name="Lin K."/>
            <person name="Jin W."/>
            <person name="Fei Z."/>
            <person name="Li G."/>
            <person name="Staub J."/>
            <person name="Kilian A."/>
            <person name="van der Vossen E.A."/>
            <person name="Wu Y."/>
            <person name="Guo J."/>
            <person name="He J."/>
            <person name="Jia Z."/>
            <person name="Ren Y."/>
            <person name="Tian G."/>
            <person name="Lu Y."/>
            <person name="Ruan J."/>
            <person name="Qian W."/>
            <person name="Wang M."/>
            <person name="Huang Q."/>
            <person name="Li B."/>
            <person name="Xuan Z."/>
            <person name="Cao J."/>
            <person name="Asan"/>
            <person name="Wu Z."/>
            <person name="Zhang J."/>
            <person name="Cai Q."/>
            <person name="Bai Y."/>
            <person name="Zhao B."/>
            <person name="Han Y."/>
            <person name="Li Y."/>
            <person name="Li X."/>
            <person name="Wang S."/>
            <person name="Shi Q."/>
            <person name="Liu S."/>
            <person name="Cho W.K."/>
            <person name="Kim J.Y."/>
            <person name="Xu Y."/>
            <person name="Heller-Uszynska K."/>
            <person name="Miao H."/>
            <person name="Cheng Z."/>
            <person name="Zhang S."/>
            <person name="Wu J."/>
            <person name="Yang Y."/>
            <person name="Kang H."/>
            <person name="Li M."/>
            <person name="Liang H."/>
            <person name="Ren X."/>
            <person name="Shi Z."/>
            <person name="Wen M."/>
            <person name="Jian M."/>
            <person name="Yang H."/>
            <person name="Zhang G."/>
            <person name="Yang Z."/>
            <person name="Chen R."/>
            <person name="Liu S."/>
            <person name="Li J."/>
            <person name="Ma L."/>
            <person name="Liu H."/>
            <person name="Zhou Y."/>
            <person name="Zhao J."/>
            <person name="Fang X."/>
            <person name="Li G."/>
            <person name="Fang L."/>
            <person name="Li Y."/>
            <person name="Liu D."/>
            <person name="Zheng H."/>
            <person name="Zhang Y."/>
            <person name="Qin N."/>
            <person name="Li Z."/>
            <person name="Yang G."/>
            <person name="Yang S."/>
            <person name="Bolund L."/>
            <person name="Kristiansen K."/>
            <person name="Zheng H."/>
            <person name="Li S."/>
            <person name="Zhang X."/>
            <person name="Yang H."/>
            <person name="Wang J."/>
            <person name="Sun R."/>
            <person name="Zhang B."/>
            <person name="Jiang S."/>
            <person name="Wang J."/>
            <person name="Du Y."/>
            <person name="Li S."/>
        </authorList>
    </citation>
    <scope>NUCLEOTIDE SEQUENCE [LARGE SCALE GENOMIC DNA]</scope>
    <source>
        <strain evidence="2">cv. 9930</strain>
    </source>
</reference>
<dbReference type="AlphaFoldDB" id="A0A0A0LL96"/>
<reference evidence="1 2" key="2">
    <citation type="journal article" date="2009" name="PLoS ONE">
        <title>An integrated genetic and cytogenetic map of the cucumber genome.</title>
        <authorList>
            <person name="Ren Y."/>
            <person name="Zhang Z."/>
            <person name="Liu J."/>
            <person name="Staub J.E."/>
            <person name="Han Y."/>
            <person name="Cheng Z."/>
            <person name="Li X."/>
            <person name="Lu J."/>
            <person name="Miao H."/>
            <person name="Kang H."/>
            <person name="Xie B."/>
            <person name="Gu X."/>
            <person name="Wang X."/>
            <person name="Du Y."/>
            <person name="Jin W."/>
            <person name="Huang S."/>
        </authorList>
    </citation>
    <scope>NUCLEOTIDE SEQUENCE [LARGE SCALE GENOMIC DNA]</scope>
    <source>
        <strain evidence="2">cv. 9930</strain>
    </source>
</reference>
<keyword evidence="2" id="KW-1185">Reference proteome</keyword>
<evidence type="ECO:0000313" key="1">
    <source>
        <dbReference type="EMBL" id="KGN62518.1"/>
    </source>
</evidence>
<dbReference type="Proteomes" id="UP000029981">
    <property type="component" value="Chromosome 2"/>
</dbReference>
<protein>
    <submittedName>
        <fullName evidence="1">Uncharacterized protein</fullName>
    </submittedName>
</protein>
<dbReference type="EMBL" id="CM002923">
    <property type="protein sequence ID" value="KGN62518.1"/>
    <property type="molecule type" value="Genomic_DNA"/>
</dbReference>
<dbReference type="Gramene" id="KGN62518">
    <property type="protein sequence ID" value="KGN62518"/>
    <property type="gene ID" value="Csa_2G358885"/>
</dbReference>
<reference evidence="1 2" key="4">
    <citation type="journal article" date="2011" name="BMC Genomics">
        <title>RNA-Seq improves annotation of protein-coding genes in the cucumber genome.</title>
        <authorList>
            <person name="Li Z."/>
            <person name="Zhang Z."/>
            <person name="Yan P."/>
            <person name="Huang S."/>
            <person name="Fei Z."/>
            <person name="Lin K."/>
        </authorList>
    </citation>
    <scope>NUCLEOTIDE SEQUENCE [LARGE SCALE GENOMIC DNA]</scope>
    <source>
        <strain evidence="2">cv. 9930</strain>
    </source>
</reference>
<organism evidence="1 2">
    <name type="scientific">Cucumis sativus</name>
    <name type="common">Cucumber</name>
    <dbReference type="NCBI Taxonomy" id="3659"/>
    <lineage>
        <taxon>Eukaryota</taxon>
        <taxon>Viridiplantae</taxon>
        <taxon>Streptophyta</taxon>
        <taxon>Embryophyta</taxon>
        <taxon>Tracheophyta</taxon>
        <taxon>Spermatophyta</taxon>
        <taxon>Magnoliopsida</taxon>
        <taxon>eudicotyledons</taxon>
        <taxon>Gunneridae</taxon>
        <taxon>Pentapetalae</taxon>
        <taxon>rosids</taxon>
        <taxon>fabids</taxon>
        <taxon>Cucurbitales</taxon>
        <taxon>Cucurbitaceae</taxon>
        <taxon>Benincaseae</taxon>
        <taxon>Cucumis</taxon>
    </lineage>
</organism>
<accession>A0A0A0LL96</accession>
<name>A0A0A0LL96_CUCSA</name>
<reference evidence="1 2" key="3">
    <citation type="journal article" date="2010" name="BMC Genomics">
        <title>Transcriptome sequencing and comparative analysis of cucumber flowers with different sex types.</title>
        <authorList>
            <person name="Guo S."/>
            <person name="Zheng Y."/>
            <person name="Joung J.G."/>
            <person name="Liu S."/>
            <person name="Zhang Z."/>
            <person name="Crasta O.R."/>
            <person name="Sobral B.W."/>
            <person name="Xu Y."/>
            <person name="Huang S."/>
            <person name="Fei Z."/>
        </authorList>
    </citation>
    <scope>NUCLEOTIDE SEQUENCE [LARGE SCALE GENOMIC DNA]</scope>
    <source>
        <strain evidence="2">cv. 9930</strain>
    </source>
</reference>
<sequence length="82" mass="9483">MCNSSMFPILLPPLYLPPKFRSDQTLIPTWAITKQQPSNFGTLSSRDIRNNFLSNNKWPTKVDGDEKRLINEDEWRMIASNG</sequence>
<proteinExistence type="predicted"/>
<evidence type="ECO:0000313" key="2">
    <source>
        <dbReference type="Proteomes" id="UP000029981"/>
    </source>
</evidence>
<gene>
    <name evidence="1" type="ORF">Csa_2G358885</name>
</gene>